<dbReference type="InParanoid" id="A0A4S2MWX9"/>
<feature type="region of interest" description="Disordered" evidence="1">
    <location>
        <begin position="1"/>
        <end position="351"/>
    </location>
</feature>
<dbReference type="EMBL" id="ML220120">
    <property type="protein sequence ID" value="TGZ81160.1"/>
    <property type="molecule type" value="Genomic_DNA"/>
</dbReference>
<feature type="compositionally biased region" description="Low complexity" evidence="1">
    <location>
        <begin position="274"/>
        <end position="286"/>
    </location>
</feature>
<evidence type="ECO:0000256" key="1">
    <source>
        <dbReference type="SAM" id="MobiDB-lite"/>
    </source>
</evidence>
<keyword evidence="3" id="KW-1185">Reference proteome</keyword>
<dbReference type="STRING" id="341454.A0A4S2MWX9"/>
<sequence length="402" mass="42303">MSENSNPFRRPHSARAAPTTPVDETLFDSILGLQGHRESVHQTSPKASGVGSEGGVADRKPQTKPRPPPPPAPRRRGTQKINPAIINLASSHVGESSHASLPSPSPSSPTLPGPHSVEFRPSTSRHAAVNNPPDITNRPSTRSSGDTTGEFAAGLTRPGTALSLDATSELTTPRSSYDLGSRPLEPPASLERKSSARIKPPPPKPRTRSGGHITQTPGNVSSATSQQESVSTESAPSLVLSDQTASIVGPELATAPKDASIEIEKRVPPPPPLSRRVSVRVSVAPVQKRRPKSMLPPPPPPIRKASGSINRMSWHGNGPRSDVTSPGSLPLAPTYPQGNHQGPASPLHDGNVEVEVAPLGEDSRGNVDNGMEGNILVDLEALKREVEELRGKYDAKSAPAEP</sequence>
<name>A0A4S2MWX9_9PEZI</name>
<feature type="compositionally biased region" description="Polar residues" evidence="1">
    <location>
        <begin position="133"/>
        <end position="147"/>
    </location>
</feature>
<dbReference type="Proteomes" id="UP000298138">
    <property type="component" value="Unassembled WGS sequence"/>
</dbReference>
<protein>
    <submittedName>
        <fullName evidence="2">Uncharacterized protein</fullName>
    </submittedName>
</protein>
<evidence type="ECO:0000313" key="2">
    <source>
        <dbReference type="EMBL" id="TGZ81160.1"/>
    </source>
</evidence>
<evidence type="ECO:0000313" key="3">
    <source>
        <dbReference type="Proteomes" id="UP000298138"/>
    </source>
</evidence>
<feature type="compositionally biased region" description="Polar residues" evidence="1">
    <location>
        <begin position="212"/>
        <end position="246"/>
    </location>
</feature>
<gene>
    <name evidence="2" type="ORF">EX30DRAFT_363885</name>
</gene>
<reference evidence="2 3" key="1">
    <citation type="submission" date="2019-04" db="EMBL/GenBank/DDBJ databases">
        <title>Comparative genomics and transcriptomics to analyze fruiting body development in filamentous ascomycetes.</title>
        <authorList>
            <consortium name="DOE Joint Genome Institute"/>
            <person name="Lutkenhaus R."/>
            <person name="Traeger S."/>
            <person name="Breuer J."/>
            <person name="Kuo A."/>
            <person name="Lipzen A."/>
            <person name="Pangilinan J."/>
            <person name="Dilworth D."/>
            <person name="Sandor L."/>
            <person name="Poggeler S."/>
            <person name="Barry K."/>
            <person name="Grigoriev I.V."/>
            <person name="Nowrousian M."/>
        </authorList>
    </citation>
    <scope>NUCLEOTIDE SEQUENCE [LARGE SCALE GENOMIC DNA]</scope>
    <source>
        <strain evidence="2 3">CBS 389.68</strain>
    </source>
</reference>
<feature type="compositionally biased region" description="Polar residues" evidence="1">
    <location>
        <begin position="165"/>
        <end position="175"/>
    </location>
</feature>
<organism evidence="2 3">
    <name type="scientific">Ascodesmis nigricans</name>
    <dbReference type="NCBI Taxonomy" id="341454"/>
    <lineage>
        <taxon>Eukaryota</taxon>
        <taxon>Fungi</taxon>
        <taxon>Dikarya</taxon>
        <taxon>Ascomycota</taxon>
        <taxon>Pezizomycotina</taxon>
        <taxon>Pezizomycetes</taxon>
        <taxon>Pezizales</taxon>
        <taxon>Ascodesmidaceae</taxon>
        <taxon>Ascodesmis</taxon>
    </lineage>
</organism>
<proteinExistence type="predicted"/>
<feature type="compositionally biased region" description="Pro residues" evidence="1">
    <location>
        <begin position="103"/>
        <end position="112"/>
    </location>
</feature>
<accession>A0A4S2MWX9</accession>
<dbReference type="AlphaFoldDB" id="A0A4S2MWX9"/>